<evidence type="ECO:0000313" key="5">
    <source>
        <dbReference type="EMBL" id="CAF1589321.1"/>
    </source>
</evidence>
<feature type="compositionally biased region" description="Polar residues" evidence="2">
    <location>
        <begin position="244"/>
        <end position="260"/>
    </location>
</feature>
<accession>A0A814X1N8</accession>
<feature type="region of interest" description="Disordered" evidence="2">
    <location>
        <begin position="197"/>
        <end position="260"/>
    </location>
</feature>
<reference evidence="4" key="1">
    <citation type="submission" date="2021-02" db="EMBL/GenBank/DDBJ databases">
        <authorList>
            <person name="Nowell W R."/>
        </authorList>
    </citation>
    <scope>NUCLEOTIDE SEQUENCE</scope>
</reference>
<dbReference type="AlphaFoldDB" id="A0A814X1N8"/>
<dbReference type="SMART" id="SM00228">
    <property type="entry name" value="PDZ"/>
    <property type="match status" value="2"/>
</dbReference>
<keyword evidence="1" id="KW-0677">Repeat</keyword>
<feature type="compositionally biased region" description="Polar residues" evidence="2">
    <location>
        <begin position="345"/>
        <end position="391"/>
    </location>
</feature>
<dbReference type="Proteomes" id="UP000663828">
    <property type="component" value="Unassembled WGS sequence"/>
</dbReference>
<dbReference type="PROSITE" id="PS50106">
    <property type="entry name" value="PDZ"/>
    <property type="match status" value="2"/>
</dbReference>
<dbReference type="InterPro" id="IPR001478">
    <property type="entry name" value="PDZ"/>
</dbReference>
<dbReference type="InterPro" id="IPR036034">
    <property type="entry name" value="PDZ_sf"/>
</dbReference>
<evidence type="ECO:0000259" key="3">
    <source>
        <dbReference type="PROSITE" id="PS50106"/>
    </source>
</evidence>
<dbReference type="GO" id="GO:0005102">
    <property type="term" value="F:signaling receptor binding"/>
    <property type="evidence" value="ECO:0007669"/>
    <property type="project" value="TreeGrafter"/>
</dbReference>
<evidence type="ECO:0000313" key="4">
    <source>
        <dbReference type="EMBL" id="CAF1213214.1"/>
    </source>
</evidence>
<organism evidence="4 7">
    <name type="scientific">Adineta ricciae</name>
    <name type="common">Rotifer</name>
    <dbReference type="NCBI Taxonomy" id="249248"/>
    <lineage>
        <taxon>Eukaryota</taxon>
        <taxon>Metazoa</taxon>
        <taxon>Spiralia</taxon>
        <taxon>Gnathifera</taxon>
        <taxon>Rotifera</taxon>
        <taxon>Eurotatoria</taxon>
        <taxon>Bdelloidea</taxon>
        <taxon>Adinetida</taxon>
        <taxon>Adinetidae</taxon>
        <taxon>Adineta</taxon>
    </lineage>
</organism>
<sequence>MSITTQSNPVYYALSSVSSGRKSSPRTVVLQKGPNHEGFGLFLGEDVPKGLYVVTVERNSPASEANIQPGDRILSVNGQLVSAIPRDPKEFVVQAATNAKTLTVTIQSTGMFDTFHLPLVNDLNDKTSANANNHHIEPQQNSAMRSAHSSLDLENYLKSLFADEDVQIVPSKTANNNHEFIITSRATSRSNLAANTFPSRYSLSNDHKKERPLRQPRPHRPKQPTCVDKETQTSANEDDEEVTYQDQLQTSSAPKSYPSMGTSHLLLRAQISPSTNDSIDSKPIPTNRDSRDINGSSSPLLNNTTDKSTEQSLPTKQHMADVVTQVINEKRNQDSSTARDMPGANATNSRNPPAASTTNSRDQAGATSSRNPPAASTTNSRDQAGTTSSRNPPAENKRESNPPPPYTPTASNNNESPNQGAYNVSDAERKQENAAALNAKSSVRIEGIREVALQRKPDFQGFGFHLQYNKLYYLVHRVEENSPADTAGLQANDVILKINQQTTDGMAHNSFVQIVSASSDVTLSVQYLDEYLQEHPVRPRNPQVASAVSAAITEDADKRKSGISKALSKITPR</sequence>
<dbReference type="GO" id="GO:0072659">
    <property type="term" value="P:protein localization to plasma membrane"/>
    <property type="evidence" value="ECO:0007669"/>
    <property type="project" value="TreeGrafter"/>
</dbReference>
<dbReference type="InterPro" id="IPR051067">
    <property type="entry name" value="NHER"/>
</dbReference>
<feature type="region of interest" description="Disordered" evidence="2">
    <location>
        <begin position="273"/>
        <end position="317"/>
    </location>
</feature>
<feature type="compositionally biased region" description="Polar residues" evidence="2">
    <location>
        <begin position="293"/>
        <end position="315"/>
    </location>
</feature>
<evidence type="ECO:0000313" key="6">
    <source>
        <dbReference type="Proteomes" id="UP000663828"/>
    </source>
</evidence>
<dbReference type="CDD" id="cd00136">
    <property type="entry name" value="PDZ_canonical"/>
    <property type="match status" value="1"/>
</dbReference>
<feature type="domain" description="PDZ" evidence="3">
    <location>
        <begin position="450"/>
        <end position="520"/>
    </location>
</feature>
<feature type="domain" description="PDZ" evidence="3">
    <location>
        <begin position="27"/>
        <end position="108"/>
    </location>
</feature>
<evidence type="ECO:0000313" key="7">
    <source>
        <dbReference type="Proteomes" id="UP000663852"/>
    </source>
</evidence>
<dbReference type="OrthoDB" id="410721at2759"/>
<dbReference type="PANTHER" id="PTHR14191">
    <property type="entry name" value="PDZ DOMAIN CONTAINING PROTEIN"/>
    <property type="match status" value="1"/>
</dbReference>
<dbReference type="EMBL" id="CAJNOJ010000156">
    <property type="protein sequence ID" value="CAF1213214.1"/>
    <property type="molecule type" value="Genomic_DNA"/>
</dbReference>
<evidence type="ECO:0000256" key="2">
    <source>
        <dbReference type="SAM" id="MobiDB-lite"/>
    </source>
</evidence>
<dbReference type="PANTHER" id="PTHR14191:SF27">
    <property type="entry name" value="MICROTUBULE ASSOCIATED SERINE_THREONINE KINASE FAMILY MEMBER 4"/>
    <property type="match status" value="1"/>
</dbReference>
<protein>
    <recommendedName>
        <fullName evidence="3">PDZ domain-containing protein</fullName>
    </recommendedName>
</protein>
<dbReference type="Proteomes" id="UP000663852">
    <property type="component" value="Unassembled WGS sequence"/>
</dbReference>
<dbReference type="EMBL" id="CAJNOR010006218">
    <property type="protein sequence ID" value="CAF1589321.1"/>
    <property type="molecule type" value="Genomic_DNA"/>
</dbReference>
<dbReference type="Gene3D" id="2.30.42.10">
    <property type="match status" value="2"/>
</dbReference>
<feature type="region of interest" description="Disordered" evidence="2">
    <location>
        <begin position="330"/>
        <end position="422"/>
    </location>
</feature>
<evidence type="ECO:0000256" key="1">
    <source>
        <dbReference type="ARBA" id="ARBA00022737"/>
    </source>
</evidence>
<keyword evidence="6" id="KW-1185">Reference proteome</keyword>
<comment type="caution">
    <text evidence="4">The sequence shown here is derived from an EMBL/GenBank/DDBJ whole genome shotgun (WGS) entry which is preliminary data.</text>
</comment>
<feature type="compositionally biased region" description="Polar residues" evidence="2">
    <location>
        <begin position="408"/>
        <end position="422"/>
    </location>
</feature>
<gene>
    <name evidence="4" type="ORF">EDS130_LOCUS25998</name>
    <name evidence="5" type="ORF">XAT740_LOCUS46380</name>
</gene>
<proteinExistence type="predicted"/>
<dbReference type="GO" id="GO:0043495">
    <property type="term" value="F:protein-membrane adaptor activity"/>
    <property type="evidence" value="ECO:0007669"/>
    <property type="project" value="TreeGrafter"/>
</dbReference>
<name>A0A814X1N8_ADIRI</name>
<dbReference type="Pfam" id="PF00595">
    <property type="entry name" value="PDZ"/>
    <property type="match status" value="2"/>
</dbReference>
<dbReference type="SUPFAM" id="SSF50156">
    <property type="entry name" value="PDZ domain-like"/>
    <property type="match status" value="2"/>
</dbReference>
<dbReference type="GO" id="GO:0016324">
    <property type="term" value="C:apical plasma membrane"/>
    <property type="evidence" value="ECO:0007669"/>
    <property type="project" value="TreeGrafter"/>
</dbReference>